<dbReference type="PANTHER" id="PTHR30348:SF4">
    <property type="entry name" value="DUF72 DOMAIN-CONTAINING PROTEIN"/>
    <property type="match status" value="1"/>
</dbReference>
<dbReference type="Pfam" id="PF01904">
    <property type="entry name" value="DUF72"/>
    <property type="match status" value="1"/>
</dbReference>
<dbReference type="AlphaFoldDB" id="A0A7V4WWE8"/>
<dbReference type="SUPFAM" id="SSF117396">
    <property type="entry name" value="TM1631-like"/>
    <property type="match status" value="1"/>
</dbReference>
<dbReference type="InterPro" id="IPR002763">
    <property type="entry name" value="DUF72"/>
</dbReference>
<organism evidence="1">
    <name type="scientific">Caldithrix abyssi</name>
    <dbReference type="NCBI Taxonomy" id="187145"/>
    <lineage>
        <taxon>Bacteria</taxon>
        <taxon>Pseudomonadati</taxon>
        <taxon>Calditrichota</taxon>
        <taxon>Calditrichia</taxon>
        <taxon>Calditrichales</taxon>
        <taxon>Calditrichaceae</taxon>
        <taxon>Caldithrix</taxon>
    </lineage>
</organism>
<dbReference type="PANTHER" id="PTHR30348">
    <property type="entry name" value="UNCHARACTERIZED PROTEIN YECE"/>
    <property type="match status" value="1"/>
</dbReference>
<dbReference type="EMBL" id="DRQG01000109">
    <property type="protein sequence ID" value="HGY56386.1"/>
    <property type="molecule type" value="Genomic_DNA"/>
</dbReference>
<proteinExistence type="predicted"/>
<reference evidence="1" key="1">
    <citation type="journal article" date="2020" name="mSystems">
        <title>Genome- and Community-Level Interaction Insights into Carbon Utilization and Element Cycling Functions of Hydrothermarchaeota in Hydrothermal Sediment.</title>
        <authorList>
            <person name="Zhou Z."/>
            <person name="Liu Y."/>
            <person name="Xu W."/>
            <person name="Pan J."/>
            <person name="Luo Z.H."/>
            <person name="Li M."/>
        </authorList>
    </citation>
    <scope>NUCLEOTIDE SEQUENCE [LARGE SCALE GENOMIC DNA]</scope>
    <source>
        <strain evidence="1">HyVt-577</strain>
    </source>
</reference>
<protein>
    <submittedName>
        <fullName evidence="1">DUF72 domain-containing protein</fullName>
    </submittedName>
</protein>
<dbReference type="InterPro" id="IPR036520">
    <property type="entry name" value="UPF0759_sf"/>
</dbReference>
<sequence length="275" mass="32386">MSVKFGTCSWNYDSWVGLVYKERKSRAVEYLAEYARTYSTVEIDSWYYRIPLSEEASAYREQVPADFLFTIKAPQYLTLTHLRESTGRQNQDFLSPQLFRQFLIAIQPILPNTAAIILQFEYLNRQKMADVHAFLEKLEKFFDIAGNEAPLAVEIRNPNYLTADYFSLLKKHNIIHVLNEKQYMPPITEVARRYHTYFNDKIIVRLLGGSRSDIEKIAKKRWDRIVQPQNNPEKIVRMIQYFSEQDKDIFVNVNNHYEGSAPLSIKRLEKLIQDA</sequence>
<name>A0A7V4WWE8_CALAY</name>
<gene>
    <name evidence="1" type="ORF">ENK44_11815</name>
</gene>
<dbReference type="Gene3D" id="3.20.20.410">
    <property type="entry name" value="Protein of unknown function UPF0759"/>
    <property type="match status" value="1"/>
</dbReference>
<accession>A0A7V4WWE8</accession>
<dbReference type="Proteomes" id="UP000885779">
    <property type="component" value="Unassembled WGS sequence"/>
</dbReference>
<comment type="caution">
    <text evidence="1">The sequence shown here is derived from an EMBL/GenBank/DDBJ whole genome shotgun (WGS) entry which is preliminary data.</text>
</comment>
<evidence type="ECO:0000313" key="1">
    <source>
        <dbReference type="EMBL" id="HGY56386.1"/>
    </source>
</evidence>